<evidence type="ECO:0000256" key="1">
    <source>
        <dbReference type="SAM" id="Phobius"/>
    </source>
</evidence>
<feature type="transmembrane region" description="Helical" evidence="1">
    <location>
        <begin position="192"/>
        <end position="216"/>
    </location>
</feature>
<protein>
    <recommendedName>
        <fullName evidence="4">Reverse transcriptase domain-containing protein</fullName>
    </recommendedName>
</protein>
<evidence type="ECO:0008006" key="4">
    <source>
        <dbReference type="Google" id="ProtNLM"/>
    </source>
</evidence>
<gene>
    <name evidence="2" type="ORF">HF086_006445</name>
</gene>
<keyword evidence="1" id="KW-1133">Transmembrane helix</keyword>
<dbReference type="EMBL" id="JACEFF010000086">
    <property type="protein sequence ID" value="KAH9644417.1"/>
    <property type="molecule type" value="Genomic_DNA"/>
</dbReference>
<dbReference type="Proteomes" id="UP000814243">
    <property type="component" value="Unassembled WGS sequence"/>
</dbReference>
<keyword evidence="1" id="KW-0812">Transmembrane</keyword>
<proteinExistence type="predicted"/>
<keyword evidence="1" id="KW-0472">Membrane</keyword>
<organism evidence="2 3">
    <name type="scientific">Spodoptera exigua</name>
    <name type="common">Beet armyworm</name>
    <name type="synonym">Noctua fulgens</name>
    <dbReference type="NCBI Taxonomy" id="7107"/>
    <lineage>
        <taxon>Eukaryota</taxon>
        <taxon>Metazoa</taxon>
        <taxon>Ecdysozoa</taxon>
        <taxon>Arthropoda</taxon>
        <taxon>Hexapoda</taxon>
        <taxon>Insecta</taxon>
        <taxon>Pterygota</taxon>
        <taxon>Neoptera</taxon>
        <taxon>Endopterygota</taxon>
        <taxon>Lepidoptera</taxon>
        <taxon>Glossata</taxon>
        <taxon>Ditrysia</taxon>
        <taxon>Noctuoidea</taxon>
        <taxon>Noctuidae</taxon>
        <taxon>Amphipyrinae</taxon>
        <taxon>Spodoptera</taxon>
    </lineage>
</organism>
<dbReference type="PANTHER" id="PTHR21301">
    <property type="entry name" value="REVERSE TRANSCRIPTASE"/>
    <property type="match status" value="1"/>
</dbReference>
<dbReference type="AlphaFoldDB" id="A0A922SMY1"/>
<dbReference type="PANTHER" id="PTHR21301:SF10">
    <property type="entry name" value="REVERSE TRANSCRIPTASE DOMAIN-CONTAINING PROTEIN"/>
    <property type="match status" value="1"/>
</dbReference>
<sequence>MGSPLAPVVANIFMEWFEGQALASAPVRPRYWWRYVDDVFAIINREHVAEFVGHLNSVHGSIQFTTEEEREGMLPFLDVLIWINDARKSEFLSESENHDYWKNLFTVYMEIFKAYKIVTDSFHPSDQVRYRASGLNFSQCLSGLKTKCLQICRLNWIMIKMFLFSDIQKKTFKNIIRHQKVYFEKMNVCRLFVVDAALILHFASLLTTYVIVVFQFEFL</sequence>
<comment type="caution">
    <text evidence="2">The sequence shown here is derived from an EMBL/GenBank/DDBJ whole genome shotgun (WGS) entry which is preliminary data.</text>
</comment>
<evidence type="ECO:0000313" key="3">
    <source>
        <dbReference type="Proteomes" id="UP000814243"/>
    </source>
</evidence>
<evidence type="ECO:0000313" key="2">
    <source>
        <dbReference type="EMBL" id="KAH9644417.1"/>
    </source>
</evidence>
<reference evidence="2" key="1">
    <citation type="journal article" date="2021" name="G3 (Bethesda)">
        <title>Genome and transcriptome analysis of the beet armyworm Spodoptera exigua reveals targets for pest control. .</title>
        <authorList>
            <person name="Simon S."/>
            <person name="Breeschoten T."/>
            <person name="Jansen H.J."/>
            <person name="Dirks R.P."/>
            <person name="Schranz M.E."/>
            <person name="Ros V.I.D."/>
        </authorList>
    </citation>
    <scope>NUCLEOTIDE SEQUENCE</scope>
    <source>
        <strain evidence="2">TB_SE_WUR_2020</strain>
    </source>
</reference>
<name>A0A922SMY1_SPOEX</name>
<accession>A0A922SMY1</accession>